<protein>
    <submittedName>
        <fullName evidence="1">Uncharacterized protein</fullName>
    </submittedName>
</protein>
<name>E9EA90_METAQ</name>
<proteinExistence type="predicted"/>
<dbReference type="AlphaFoldDB" id="E9EA90"/>
<dbReference type="OrthoDB" id="2830640at2759"/>
<dbReference type="Proteomes" id="UP000002499">
    <property type="component" value="Unassembled WGS sequence"/>
</dbReference>
<evidence type="ECO:0000313" key="1">
    <source>
        <dbReference type="EMBL" id="EFY87111.1"/>
    </source>
</evidence>
<keyword evidence="2" id="KW-1185">Reference proteome</keyword>
<dbReference type="EMBL" id="GL698532">
    <property type="protein sequence ID" value="EFY87111.1"/>
    <property type="molecule type" value="Genomic_DNA"/>
</dbReference>
<reference evidence="1 2" key="1">
    <citation type="journal article" date="2011" name="PLoS Genet.">
        <title>Genome sequencing and comparative transcriptomics of the model entomopathogenic fungi Metarhizium anisopliae and M. acridum.</title>
        <authorList>
            <person name="Gao Q."/>
            <person name="Jin K."/>
            <person name="Ying S.H."/>
            <person name="Zhang Y."/>
            <person name="Xiao G."/>
            <person name="Shang Y."/>
            <person name="Duan Z."/>
            <person name="Hu X."/>
            <person name="Xie X.Q."/>
            <person name="Zhou G."/>
            <person name="Peng G."/>
            <person name="Luo Z."/>
            <person name="Huang W."/>
            <person name="Wang B."/>
            <person name="Fang W."/>
            <person name="Wang S."/>
            <person name="Zhong Y."/>
            <person name="Ma L.J."/>
            <person name="St Leger R.J."/>
            <person name="Zhao G.P."/>
            <person name="Pei Y."/>
            <person name="Feng M.G."/>
            <person name="Xia Y."/>
            <person name="Wang C."/>
        </authorList>
    </citation>
    <scope>NUCLEOTIDE SEQUENCE [LARGE SCALE GENOMIC DNA]</scope>
    <source>
        <strain evidence="1 2">CQMa 102</strain>
    </source>
</reference>
<dbReference type="InParanoid" id="E9EA90"/>
<organism evidence="2">
    <name type="scientific">Metarhizium acridum (strain CQMa 102)</name>
    <dbReference type="NCBI Taxonomy" id="655827"/>
    <lineage>
        <taxon>Eukaryota</taxon>
        <taxon>Fungi</taxon>
        <taxon>Dikarya</taxon>
        <taxon>Ascomycota</taxon>
        <taxon>Pezizomycotina</taxon>
        <taxon>Sordariomycetes</taxon>
        <taxon>Hypocreomycetidae</taxon>
        <taxon>Hypocreales</taxon>
        <taxon>Clavicipitaceae</taxon>
        <taxon>Metarhizium</taxon>
    </lineage>
</organism>
<accession>E9EA90</accession>
<gene>
    <name evidence="1" type="ORF">MAC_06789</name>
</gene>
<dbReference type="HOGENOM" id="CLU_2386637_0_0_1"/>
<evidence type="ECO:0000313" key="2">
    <source>
        <dbReference type="Proteomes" id="UP000002499"/>
    </source>
</evidence>
<sequence>MTFLNLAGIAYTLSKHGAMNIQPKDNRRVHGIPLDRKTNTNGSLLVFLVPPTAEKVSSFSYQASMKASGVQKLFKKLGANPDFLRNKVGWHDYR</sequence>